<evidence type="ECO:0000259" key="1">
    <source>
        <dbReference type="Pfam" id="PF01636"/>
    </source>
</evidence>
<dbReference type="InterPro" id="IPR051678">
    <property type="entry name" value="AGP_Transferase"/>
</dbReference>
<protein>
    <recommendedName>
        <fullName evidence="1">Aminoglycoside phosphotransferase domain-containing protein</fullName>
    </recommendedName>
</protein>
<name>A0ABR4JX15_9EURO</name>
<dbReference type="Proteomes" id="UP001610446">
    <property type="component" value="Unassembled WGS sequence"/>
</dbReference>
<sequence length="458" mass="51567">MSQSTRPKFTGLISTIQRGQVSKLAYNFLKKYMPYDPTVKTGTLPTVGDPLYGSNNVVFPITFASGLRWALKMPLTGTRAQWTRIATSALEGDVSTMHFLHHTTAIPVPGIIGYDVGFDNRVGCPHVMMEFVDGVPLHEVWFDRTGGAEAVHARRTRMLQGIASAMVQLGRYSFPAAGSLVKRLSGSVEAAGERFRAPDHEGLGDIVYAEHSRRDADNPKAWYTKFMDTEQQQQESAGKIKKRKKDDDDDGFSNGVESILRQLVAWVPEPARVAPFVLTHPDFAMRNFFVSREGELMGIIGWEGTTSAPRSRGNEQLPSWLTDDWTLHMQEKQAFRAAGDTTLVFDETGDLRYYRRIYCELIEKCKAEQDEGIETTKQNDFNVCQMSPITEAIMFAVDYSHCRHAIVEHLVAELWKASELNKPPAFEELVRIFAKKNVDPKVKETLHLGFLTLLKNCR</sequence>
<dbReference type="PANTHER" id="PTHR21310:SF51">
    <property type="entry name" value="AMINOGLYCOSIDE PHOSPHOTRANSFERASE DOMAIN-CONTAINING PROTEIN"/>
    <property type="match status" value="1"/>
</dbReference>
<dbReference type="SUPFAM" id="SSF56112">
    <property type="entry name" value="Protein kinase-like (PK-like)"/>
    <property type="match status" value="1"/>
</dbReference>
<accession>A0ABR4JX15</accession>
<dbReference type="Gene3D" id="3.90.1200.10">
    <property type="match status" value="1"/>
</dbReference>
<evidence type="ECO:0000313" key="3">
    <source>
        <dbReference type="Proteomes" id="UP001610446"/>
    </source>
</evidence>
<gene>
    <name evidence="2" type="ORF">BJY01DRAFT_248088</name>
</gene>
<reference evidence="2 3" key="1">
    <citation type="submission" date="2024-07" db="EMBL/GenBank/DDBJ databases">
        <title>Section-level genome sequencing and comparative genomics of Aspergillus sections Usti and Cavernicolus.</title>
        <authorList>
            <consortium name="Lawrence Berkeley National Laboratory"/>
            <person name="Nybo J.L."/>
            <person name="Vesth T.C."/>
            <person name="Theobald S."/>
            <person name="Frisvad J.C."/>
            <person name="Larsen T.O."/>
            <person name="Kjaerboelling I."/>
            <person name="Rothschild-Mancinelli K."/>
            <person name="Lyhne E.K."/>
            <person name="Kogle M.E."/>
            <person name="Barry K."/>
            <person name="Clum A."/>
            <person name="Na H."/>
            <person name="Ledsgaard L."/>
            <person name="Lin J."/>
            <person name="Lipzen A."/>
            <person name="Kuo A."/>
            <person name="Riley R."/>
            <person name="Mondo S."/>
            <person name="Labutti K."/>
            <person name="Haridas S."/>
            <person name="Pangalinan J."/>
            <person name="Salamov A.A."/>
            <person name="Simmons B.A."/>
            <person name="Magnuson J.K."/>
            <person name="Chen J."/>
            <person name="Drula E."/>
            <person name="Henrissat B."/>
            <person name="Wiebenga A."/>
            <person name="Lubbers R.J."/>
            <person name="Gomes A.C."/>
            <person name="Makela M.R."/>
            <person name="Stajich J."/>
            <person name="Grigoriev I.V."/>
            <person name="Mortensen U.H."/>
            <person name="De Vries R.P."/>
            <person name="Baker S.E."/>
            <person name="Andersen M.R."/>
        </authorList>
    </citation>
    <scope>NUCLEOTIDE SEQUENCE [LARGE SCALE GENOMIC DNA]</scope>
    <source>
        <strain evidence="2 3">CBS 123904</strain>
    </source>
</reference>
<dbReference type="InterPro" id="IPR011009">
    <property type="entry name" value="Kinase-like_dom_sf"/>
</dbReference>
<proteinExistence type="predicted"/>
<dbReference type="PANTHER" id="PTHR21310">
    <property type="entry name" value="AMINOGLYCOSIDE PHOSPHOTRANSFERASE-RELATED-RELATED"/>
    <property type="match status" value="1"/>
</dbReference>
<dbReference type="InterPro" id="IPR002575">
    <property type="entry name" value="Aminoglycoside_PTrfase"/>
</dbReference>
<organism evidence="2 3">
    <name type="scientific">Aspergillus pseudoustus</name>
    <dbReference type="NCBI Taxonomy" id="1810923"/>
    <lineage>
        <taxon>Eukaryota</taxon>
        <taxon>Fungi</taxon>
        <taxon>Dikarya</taxon>
        <taxon>Ascomycota</taxon>
        <taxon>Pezizomycotina</taxon>
        <taxon>Eurotiomycetes</taxon>
        <taxon>Eurotiomycetidae</taxon>
        <taxon>Eurotiales</taxon>
        <taxon>Aspergillaceae</taxon>
        <taxon>Aspergillus</taxon>
        <taxon>Aspergillus subgen. Nidulantes</taxon>
    </lineage>
</organism>
<keyword evidence="3" id="KW-1185">Reference proteome</keyword>
<dbReference type="EMBL" id="JBFXLU010000079">
    <property type="protein sequence ID" value="KAL2844578.1"/>
    <property type="molecule type" value="Genomic_DNA"/>
</dbReference>
<evidence type="ECO:0000313" key="2">
    <source>
        <dbReference type="EMBL" id="KAL2844578.1"/>
    </source>
</evidence>
<feature type="domain" description="Aminoglycoside phosphotransferase" evidence="1">
    <location>
        <begin position="96"/>
        <end position="309"/>
    </location>
</feature>
<comment type="caution">
    <text evidence="2">The sequence shown here is derived from an EMBL/GenBank/DDBJ whole genome shotgun (WGS) entry which is preliminary data.</text>
</comment>
<dbReference type="Pfam" id="PF01636">
    <property type="entry name" value="APH"/>
    <property type="match status" value="1"/>
</dbReference>